<protein>
    <submittedName>
        <fullName evidence="2">Uncharacterized protein</fullName>
    </submittedName>
</protein>
<feature type="transmembrane region" description="Helical" evidence="1">
    <location>
        <begin position="12"/>
        <end position="39"/>
    </location>
</feature>
<keyword evidence="1" id="KW-1133">Transmembrane helix</keyword>
<organism evidence="2 3">
    <name type="scientific">Candidatus Sulfobium mesophilum</name>
    <dbReference type="NCBI Taxonomy" id="2016548"/>
    <lineage>
        <taxon>Bacteria</taxon>
        <taxon>Pseudomonadati</taxon>
        <taxon>Nitrospirota</taxon>
        <taxon>Nitrospiria</taxon>
        <taxon>Nitrospirales</taxon>
        <taxon>Nitrospiraceae</taxon>
        <taxon>Candidatus Sulfobium</taxon>
    </lineage>
</organism>
<evidence type="ECO:0000256" key="1">
    <source>
        <dbReference type="SAM" id="Phobius"/>
    </source>
</evidence>
<accession>A0A2U3QFZ5</accession>
<gene>
    <name evidence="2" type="ORF">NBG4_210011</name>
</gene>
<keyword evidence="1" id="KW-0812">Transmembrane</keyword>
<sequence>MPEKNNPNNPIFYYIICVLSAGGYDLQSTFVSPYMIYIIKGIGWIG</sequence>
<keyword evidence="1" id="KW-0472">Membrane</keyword>
<dbReference type="EMBL" id="OUUY01000066">
    <property type="protein sequence ID" value="SPQ00336.1"/>
    <property type="molecule type" value="Genomic_DNA"/>
</dbReference>
<dbReference type="AlphaFoldDB" id="A0A2U3QFZ5"/>
<keyword evidence="3" id="KW-1185">Reference proteome</keyword>
<dbReference type="Proteomes" id="UP000245125">
    <property type="component" value="Unassembled WGS sequence"/>
</dbReference>
<evidence type="ECO:0000313" key="2">
    <source>
        <dbReference type="EMBL" id="SPQ00336.1"/>
    </source>
</evidence>
<name>A0A2U3QFZ5_9BACT</name>
<reference evidence="3" key="1">
    <citation type="submission" date="2018-03" db="EMBL/GenBank/DDBJ databases">
        <authorList>
            <person name="Zecchin S."/>
        </authorList>
    </citation>
    <scope>NUCLEOTIDE SEQUENCE [LARGE SCALE GENOMIC DNA]</scope>
</reference>
<proteinExistence type="predicted"/>
<evidence type="ECO:0000313" key="3">
    <source>
        <dbReference type="Proteomes" id="UP000245125"/>
    </source>
</evidence>